<dbReference type="GO" id="GO:0005673">
    <property type="term" value="C:transcription factor TFIIE complex"/>
    <property type="evidence" value="ECO:0007669"/>
    <property type="project" value="TreeGrafter"/>
</dbReference>
<dbReference type="GO" id="GO:0003743">
    <property type="term" value="F:translation initiation factor activity"/>
    <property type="evidence" value="ECO:0007669"/>
    <property type="project" value="UniProtKB-KW"/>
</dbReference>
<keyword evidence="3" id="KW-0804">Transcription</keyword>
<evidence type="ECO:0000313" key="6">
    <source>
        <dbReference type="EMBL" id="OMP83502.1"/>
    </source>
</evidence>
<feature type="compositionally biased region" description="Low complexity" evidence="4">
    <location>
        <begin position="389"/>
        <end position="400"/>
    </location>
</feature>
<organism evidence="6 7">
    <name type="scientific">Diplodia seriata</name>
    <dbReference type="NCBI Taxonomy" id="420778"/>
    <lineage>
        <taxon>Eukaryota</taxon>
        <taxon>Fungi</taxon>
        <taxon>Dikarya</taxon>
        <taxon>Ascomycota</taxon>
        <taxon>Pezizomycotina</taxon>
        <taxon>Dothideomycetes</taxon>
        <taxon>Dothideomycetes incertae sedis</taxon>
        <taxon>Botryosphaeriales</taxon>
        <taxon>Botryosphaeriaceae</taxon>
        <taxon>Diplodia</taxon>
    </lineage>
</organism>
<proteinExistence type="inferred from homology"/>
<dbReference type="OrthoDB" id="361102at2759"/>
<dbReference type="SUPFAM" id="SSF57783">
    <property type="entry name" value="Zinc beta-ribbon"/>
    <property type="match status" value="1"/>
</dbReference>
<dbReference type="GO" id="GO:0006367">
    <property type="term" value="P:transcription initiation at RNA polymerase II promoter"/>
    <property type="evidence" value="ECO:0007669"/>
    <property type="project" value="InterPro"/>
</dbReference>
<feature type="domain" description="HTH TFE/IIEalpha-type" evidence="5">
    <location>
        <begin position="4"/>
        <end position="97"/>
    </location>
</feature>
<feature type="compositionally biased region" description="Acidic residues" evidence="4">
    <location>
        <begin position="339"/>
        <end position="355"/>
    </location>
</feature>
<dbReference type="EMBL" id="MSZU01000111">
    <property type="protein sequence ID" value="OMP83502.1"/>
    <property type="molecule type" value="Genomic_DNA"/>
</dbReference>
<dbReference type="InterPro" id="IPR024550">
    <property type="entry name" value="TFIIEa/SarR/Rpc3_HTH_dom"/>
</dbReference>
<feature type="compositionally biased region" description="Basic and acidic residues" evidence="4">
    <location>
        <begin position="370"/>
        <end position="379"/>
    </location>
</feature>
<name>A0A1S8B7F8_9PEZI</name>
<evidence type="ECO:0000256" key="4">
    <source>
        <dbReference type="SAM" id="MobiDB-lite"/>
    </source>
</evidence>
<dbReference type="InterPro" id="IPR039997">
    <property type="entry name" value="TFE"/>
</dbReference>
<evidence type="ECO:0000259" key="5">
    <source>
        <dbReference type="PROSITE" id="PS51344"/>
    </source>
</evidence>
<dbReference type="PANTHER" id="PTHR13097:SF7">
    <property type="entry name" value="GENERAL TRANSCRIPTION FACTOR IIE SUBUNIT 1"/>
    <property type="match status" value="1"/>
</dbReference>
<dbReference type="InterPro" id="IPR017919">
    <property type="entry name" value="TFIIE/TFIIEa_HTH"/>
</dbReference>
<keyword evidence="2" id="KW-0805">Transcription regulation</keyword>
<evidence type="ECO:0000313" key="7">
    <source>
        <dbReference type="Proteomes" id="UP000190776"/>
    </source>
</evidence>
<gene>
    <name evidence="6" type="ORF">BK809_0004883</name>
</gene>
<evidence type="ECO:0000256" key="2">
    <source>
        <dbReference type="ARBA" id="ARBA00023015"/>
    </source>
</evidence>
<dbReference type="SMART" id="SM00531">
    <property type="entry name" value="TFIIE"/>
    <property type="match status" value="1"/>
</dbReference>
<accession>A0A1S8B7F8</accession>
<dbReference type="PANTHER" id="PTHR13097">
    <property type="entry name" value="TRANSCRIPTION INITIATION FACTOR IIE, ALPHA SUBUNIT"/>
    <property type="match status" value="1"/>
</dbReference>
<comment type="caution">
    <text evidence="6">The sequence shown here is derived from an EMBL/GenBank/DDBJ whole genome shotgun (WGS) entry which is preliminary data.</text>
</comment>
<feature type="region of interest" description="Disordered" evidence="4">
    <location>
        <begin position="330"/>
        <end position="413"/>
    </location>
</feature>
<dbReference type="STRING" id="420778.A0A1S8B7F8"/>
<evidence type="ECO:0000256" key="3">
    <source>
        <dbReference type="ARBA" id="ARBA00023163"/>
    </source>
</evidence>
<keyword evidence="6" id="KW-0648">Protein biosynthesis</keyword>
<dbReference type="AlphaFoldDB" id="A0A1S8B7F8"/>
<feature type="compositionally biased region" description="Acidic residues" evidence="4">
    <location>
        <begin position="402"/>
        <end position="413"/>
    </location>
</feature>
<dbReference type="InterPro" id="IPR002853">
    <property type="entry name" value="TFIIE_asu"/>
</dbReference>
<reference evidence="6 7" key="1">
    <citation type="submission" date="2017-01" db="EMBL/GenBank/DDBJ databases">
        <title>Draft genome sequence of Diplodia seriata F98.1, a fungal species involved in grapevine trunk diseases.</title>
        <authorList>
            <person name="Robert-Siegwald G."/>
            <person name="Vallet J."/>
            <person name="Abou-Mansour E."/>
            <person name="Xu J."/>
            <person name="Rey P."/>
            <person name="Bertsch C."/>
            <person name="Rego C."/>
            <person name="Larignon P."/>
            <person name="Fontaine F."/>
            <person name="Lebrun M.-H."/>
        </authorList>
    </citation>
    <scope>NUCLEOTIDE SEQUENCE [LARGE SCALE GENOMIC DNA]</scope>
    <source>
        <strain evidence="6 7">F98.1</strain>
    </source>
</reference>
<sequence>MEIAKVLVRTVTRVFYDTEQIIVIDALVNHGAISAADLSLVMDEGKNHKKVQKYAAKLREGGLVSVYVRSETREGAQKPTNKEYYYIDYRRAVDCTKYRIHMLDEKIKAISKPTQEKKDYVCPRCNSQWTTMEALDHVDMRRGGFLCKRCDFPLKSRNTTEDAEPEADDTPAKFNKQFKPLLDILQQIDMSTVPAVTGEEAVANAKPVPRDEQINPAQRTEVMPDEKLRPTAVKGLTTGPEKVEITISTEEENTAAEQARVAAHKAKIAASNELPVWATHSTVGGEAAAAKANGEAGAAMDSGSGLETAEAKSTNKAELDAYFDALEEEQSRLAKEKAEEVEDEEEEDDDDEFEDVVGTPTATTGGDGAPEAKRVKLDESAAPTPPISSVPAVSSAQPSAGEESDADEFEDAL</sequence>
<dbReference type="Pfam" id="PF02002">
    <property type="entry name" value="TFIIE_alpha"/>
    <property type="match status" value="1"/>
</dbReference>
<dbReference type="PROSITE" id="PS51344">
    <property type="entry name" value="HTH_TFE_IIE"/>
    <property type="match status" value="1"/>
</dbReference>
<dbReference type="InterPro" id="IPR013083">
    <property type="entry name" value="Znf_RING/FYVE/PHD"/>
</dbReference>
<comment type="similarity">
    <text evidence="1">Belongs to the TFIIE alpha subunit family.</text>
</comment>
<evidence type="ECO:0000256" key="1">
    <source>
        <dbReference type="ARBA" id="ARBA00008947"/>
    </source>
</evidence>
<dbReference type="Gene3D" id="3.30.40.10">
    <property type="entry name" value="Zinc/RING finger domain, C3HC4 (zinc finger)"/>
    <property type="match status" value="1"/>
</dbReference>
<dbReference type="Proteomes" id="UP000190776">
    <property type="component" value="Unassembled WGS sequence"/>
</dbReference>
<protein>
    <submittedName>
        <fullName evidence="6">Transcription initiation factor IIE subunit alpha</fullName>
    </submittedName>
</protein>
<keyword evidence="6" id="KW-0396">Initiation factor</keyword>